<dbReference type="PROSITE" id="PS50113">
    <property type="entry name" value="PAC"/>
    <property type="match status" value="1"/>
</dbReference>
<organism evidence="7 8">
    <name type="scientific">Desulfomarina profundi</name>
    <dbReference type="NCBI Taxonomy" id="2772557"/>
    <lineage>
        <taxon>Bacteria</taxon>
        <taxon>Pseudomonadati</taxon>
        <taxon>Thermodesulfobacteriota</taxon>
        <taxon>Desulfobulbia</taxon>
        <taxon>Desulfobulbales</taxon>
        <taxon>Desulfobulbaceae</taxon>
        <taxon>Desulfomarina</taxon>
    </lineage>
</organism>
<feature type="domain" description="PAS" evidence="3">
    <location>
        <begin position="380"/>
        <end position="450"/>
    </location>
</feature>
<evidence type="ECO:0000256" key="2">
    <source>
        <dbReference type="SAM" id="Phobius"/>
    </source>
</evidence>
<dbReference type="Pfam" id="PF05228">
    <property type="entry name" value="CHASE4"/>
    <property type="match status" value="1"/>
</dbReference>
<dbReference type="SMART" id="SM00091">
    <property type="entry name" value="PAS"/>
    <property type="match status" value="2"/>
</dbReference>
<dbReference type="CDD" id="cd01949">
    <property type="entry name" value="GGDEF"/>
    <property type="match status" value="1"/>
</dbReference>
<name>A0A8D5JRX0_9BACT</name>
<dbReference type="AlphaFoldDB" id="A0A8D5JRX0"/>
<dbReference type="InterPro" id="IPR007892">
    <property type="entry name" value="CHASE4"/>
</dbReference>
<dbReference type="PANTHER" id="PTHR44757:SF2">
    <property type="entry name" value="BIOFILM ARCHITECTURE MAINTENANCE PROTEIN MBAA"/>
    <property type="match status" value="1"/>
</dbReference>
<keyword evidence="2" id="KW-1133">Transmembrane helix</keyword>
<evidence type="ECO:0008006" key="9">
    <source>
        <dbReference type="Google" id="ProtNLM"/>
    </source>
</evidence>
<sequence>MSLRSKVAVYLCTVFIVSSLIILAVHLFILFPGLERIERRHARQNVDRIKKAVKKELSYLDSLCHDWSAWNETYDFVKSPTDEYKKNNLGYHTYSNNRLNLITIVNRKGKIVYSQAWDLHSRKQLDSREFIENRILKEHPLINFARQGGLSEWKLSGIYMGETGPIFISSRPVLTSDNRGPMLGTLIFGRFFDRFFIHDLVNQTHVDFTLIDITAEKTSPSVQSILQKLSSETPYYFQKKDKDILFGYSLLRDVEGKKALLVKASISREITARGAAALRLSLVLTFVSALASLLALVWILNKNIAGPLTRLTDHVLTAGKNGTRFFNPIPDRHDEIGALAAEFERMVLMLEHRAEELLEANEDLKRDITIRRETEKKLRESEERFRILHDASFGGIGIHDDGIILDANKTLAEMTGYEFDELLGMDGLQLIAPRWREMVREKIRSGDENPYDVEGLKKDGTVFPLEVQGKAIPYYGRTVRITESRDITLRKKVEEELKRVHRELTTIFENGAVGIMFLRGGRYLVRANKRALELLGYGSMEEAKGLSMRKIHVSEERYSEFGRNYYDSLLSGEMIRVEYELKRRDGTVFWANLSGKAIDSNTPPDLDKGVVWMFDDITEKKKNEEKLRELAVKDPLTGIFNRRYFMEQGKVEFERQRRYGQGLSIIMIDIDRFKSVNDRYGHDVGDRVLAGFTKLGSAIVRESDIFARLGGEEFAVLLPATALADACVIAERLRKAQEKERVVTDGEGLVVTLSCGVFECEKDVESFENMVKMCDIALYRAKAKGRNRVVCTGSWVTN</sequence>
<feature type="domain" description="HAMP" evidence="5">
    <location>
        <begin position="302"/>
        <end position="355"/>
    </location>
</feature>
<dbReference type="PANTHER" id="PTHR44757">
    <property type="entry name" value="DIGUANYLATE CYCLASE DGCP"/>
    <property type="match status" value="1"/>
</dbReference>
<gene>
    <name evidence="7" type="ORF">DGMP_21690</name>
</gene>
<evidence type="ECO:0000259" key="6">
    <source>
        <dbReference type="PROSITE" id="PS50887"/>
    </source>
</evidence>
<dbReference type="SMART" id="SM00086">
    <property type="entry name" value="PAC"/>
    <property type="match status" value="2"/>
</dbReference>
<dbReference type="KEGG" id="dbk:DGMP_21690"/>
<dbReference type="FunFam" id="3.30.70.270:FF:000001">
    <property type="entry name" value="Diguanylate cyclase domain protein"/>
    <property type="match status" value="1"/>
</dbReference>
<dbReference type="InterPro" id="IPR001610">
    <property type="entry name" value="PAC"/>
</dbReference>
<keyword evidence="2" id="KW-0472">Membrane</keyword>
<keyword evidence="8" id="KW-1185">Reference proteome</keyword>
<dbReference type="GO" id="GO:0016020">
    <property type="term" value="C:membrane"/>
    <property type="evidence" value="ECO:0007669"/>
    <property type="project" value="InterPro"/>
</dbReference>
<dbReference type="PROSITE" id="PS50885">
    <property type="entry name" value="HAMP"/>
    <property type="match status" value="1"/>
</dbReference>
<dbReference type="InterPro" id="IPR000014">
    <property type="entry name" value="PAS"/>
</dbReference>
<proteinExistence type="predicted"/>
<dbReference type="Proteomes" id="UP000826725">
    <property type="component" value="Chromosome"/>
</dbReference>
<evidence type="ECO:0000256" key="1">
    <source>
        <dbReference type="SAM" id="Coils"/>
    </source>
</evidence>
<dbReference type="Pfam" id="PF00990">
    <property type="entry name" value="GGDEF"/>
    <property type="match status" value="1"/>
</dbReference>
<dbReference type="PROSITE" id="PS50887">
    <property type="entry name" value="GGDEF"/>
    <property type="match status" value="1"/>
</dbReference>
<dbReference type="GO" id="GO:0003824">
    <property type="term" value="F:catalytic activity"/>
    <property type="evidence" value="ECO:0007669"/>
    <property type="project" value="UniProtKB-ARBA"/>
</dbReference>
<dbReference type="InterPro" id="IPR000160">
    <property type="entry name" value="GGDEF_dom"/>
</dbReference>
<reference evidence="7" key="1">
    <citation type="submission" date="2020-09" db="EMBL/GenBank/DDBJ databases">
        <title>Desulfogranum mesoprofundum gen. nov., sp. nov., a novel mesophilic, sulfate-reducing chemolithoautotroph isolated from a deep-sea hydrothermal vent chimney in the Suiyo Seamount.</title>
        <authorList>
            <person name="Hashimoto Y."/>
            <person name="Nakagawa S."/>
        </authorList>
    </citation>
    <scope>NUCLEOTIDE SEQUENCE</scope>
    <source>
        <strain evidence="7">KT2</strain>
    </source>
</reference>
<dbReference type="InterPro" id="IPR052155">
    <property type="entry name" value="Biofilm_reg_signaling"/>
</dbReference>
<dbReference type="GO" id="GO:0007165">
    <property type="term" value="P:signal transduction"/>
    <property type="evidence" value="ECO:0007669"/>
    <property type="project" value="InterPro"/>
</dbReference>
<evidence type="ECO:0000259" key="5">
    <source>
        <dbReference type="PROSITE" id="PS50885"/>
    </source>
</evidence>
<protein>
    <recommendedName>
        <fullName evidence="9">Diguanylate cyclase</fullName>
    </recommendedName>
</protein>
<dbReference type="InterPro" id="IPR000700">
    <property type="entry name" value="PAS-assoc_C"/>
</dbReference>
<feature type="domain" description="PAC" evidence="4">
    <location>
        <begin position="575"/>
        <end position="629"/>
    </location>
</feature>
<evidence type="ECO:0000259" key="4">
    <source>
        <dbReference type="PROSITE" id="PS50113"/>
    </source>
</evidence>
<keyword evidence="2" id="KW-0812">Transmembrane</keyword>
<dbReference type="InterPro" id="IPR003660">
    <property type="entry name" value="HAMP_dom"/>
</dbReference>
<dbReference type="NCBIfam" id="TIGR00254">
    <property type="entry name" value="GGDEF"/>
    <property type="match status" value="1"/>
</dbReference>
<dbReference type="SMART" id="SM00267">
    <property type="entry name" value="GGDEF"/>
    <property type="match status" value="1"/>
</dbReference>
<dbReference type="EMBL" id="AP024086">
    <property type="protein sequence ID" value="BCL61476.1"/>
    <property type="molecule type" value="Genomic_DNA"/>
</dbReference>
<accession>A0A8D5JRX0</accession>
<evidence type="ECO:0000259" key="3">
    <source>
        <dbReference type="PROSITE" id="PS50112"/>
    </source>
</evidence>
<dbReference type="SMART" id="SM00304">
    <property type="entry name" value="HAMP"/>
    <property type="match status" value="1"/>
</dbReference>
<dbReference type="RefSeq" id="WP_228853924.1">
    <property type="nucleotide sequence ID" value="NZ_AP024086.1"/>
</dbReference>
<evidence type="ECO:0000313" key="8">
    <source>
        <dbReference type="Proteomes" id="UP000826725"/>
    </source>
</evidence>
<dbReference type="PROSITE" id="PS50112">
    <property type="entry name" value="PAS"/>
    <property type="match status" value="1"/>
</dbReference>
<dbReference type="Pfam" id="PF13426">
    <property type="entry name" value="PAS_9"/>
    <property type="match status" value="2"/>
</dbReference>
<dbReference type="CDD" id="cd00130">
    <property type="entry name" value="PAS"/>
    <property type="match status" value="2"/>
</dbReference>
<evidence type="ECO:0000313" key="7">
    <source>
        <dbReference type="EMBL" id="BCL61476.1"/>
    </source>
</evidence>
<feature type="coiled-coil region" evidence="1">
    <location>
        <begin position="340"/>
        <end position="391"/>
    </location>
</feature>
<feature type="transmembrane region" description="Helical" evidence="2">
    <location>
        <begin position="7"/>
        <end position="31"/>
    </location>
</feature>
<feature type="domain" description="GGDEF" evidence="6">
    <location>
        <begin position="661"/>
        <end position="794"/>
    </location>
</feature>
<dbReference type="NCBIfam" id="TIGR00229">
    <property type="entry name" value="sensory_box"/>
    <property type="match status" value="2"/>
</dbReference>
<keyword evidence="1" id="KW-0175">Coiled coil</keyword>